<sequence>MDLAGGRITIRQALQRVDGRLQLTPVKTDGSNTTLPLPSPLVPILREHQRIQGEHRFAAGDEWRDSGLVFTTAVGGPIEPRNVNRMFARLCEQAGLPRLRVHDLRHSCATLLFTMGVDAATVQRILRHSSISMTINTYTEVIEQVQRDAVNELKPLFGDSHDESAGYAE</sequence>
<dbReference type="SUPFAM" id="SSF56349">
    <property type="entry name" value="DNA breaking-rejoining enzymes"/>
    <property type="match status" value="1"/>
</dbReference>
<feature type="domain" description="Tyr recombinase" evidence="2">
    <location>
        <begin position="1"/>
        <end position="151"/>
    </location>
</feature>
<dbReference type="PANTHER" id="PTHR30349:SF91">
    <property type="entry name" value="INTA PROTEIN"/>
    <property type="match status" value="1"/>
</dbReference>
<name>A0A917RIQ0_9NOCA</name>
<dbReference type="Pfam" id="PF00589">
    <property type="entry name" value="Phage_integrase"/>
    <property type="match status" value="1"/>
</dbReference>
<reference evidence="3" key="2">
    <citation type="submission" date="2020-09" db="EMBL/GenBank/DDBJ databases">
        <authorList>
            <person name="Sun Q."/>
            <person name="Zhou Y."/>
        </authorList>
    </citation>
    <scope>NUCLEOTIDE SEQUENCE</scope>
    <source>
        <strain evidence="3">CGMCC 4.3508</strain>
    </source>
</reference>
<dbReference type="GO" id="GO:0015074">
    <property type="term" value="P:DNA integration"/>
    <property type="evidence" value="ECO:0007669"/>
    <property type="project" value="InterPro"/>
</dbReference>
<dbReference type="Proteomes" id="UP000638263">
    <property type="component" value="Unassembled WGS sequence"/>
</dbReference>
<dbReference type="InterPro" id="IPR050090">
    <property type="entry name" value="Tyrosine_recombinase_XerCD"/>
</dbReference>
<dbReference type="EMBL" id="BMMH01000004">
    <property type="protein sequence ID" value="GGL09866.1"/>
    <property type="molecule type" value="Genomic_DNA"/>
</dbReference>
<evidence type="ECO:0000313" key="3">
    <source>
        <dbReference type="EMBL" id="GGL09866.1"/>
    </source>
</evidence>
<dbReference type="PROSITE" id="PS51898">
    <property type="entry name" value="TYR_RECOMBINASE"/>
    <property type="match status" value="1"/>
</dbReference>
<dbReference type="RefSeq" id="WP_063001075.1">
    <property type="nucleotide sequence ID" value="NZ_BMMH01000004.1"/>
</dbReference>
<dbReference type="AlphaFoldDB" id="A0A917RIQ0"/>
<dbReference type="GO" id="GO:0003677">
    <property type="term" value="F:DNA binding"/>
    <property type="evidence" value="ECO:0007669"/>
    <property type="project" value="InterPro"/>
</dbReference>
<reference evidence="3" key="1">
    <citation type="journal article" date="2014" name="Int. J. Syst. Evol. Microbiol.">
        <title>Complete genome sequence of Corynebacterium casei LMG S-19264T (=DSM 44701T), isolated from a smear-ripened cheese.</title>
        <authorList>
            <consortium name="US DOE Joint Genome Institute (JGI-PGF)"/>
            <person name="Walter F."/>
            <person name="Albersmeier A."/>
            <person name="Kalinowski J."/>
            <person name="Ruckert C."/>
        </authorList>
    </citation>
    <scope>NUCLEOTIDE SEQUENCE</scope>
    <source>
        <strain evidence="3">CGMCC 4.3508</strain>
    </source>
</reference>
<evidence type="ECO:0000259" key="2">
    <source>
        <dbReference type="PROSITE" id="PS51898"/>
    </source>
</evidence>
<proteinExistence type="predicted"/>
<dbReference type="GO" id="GO:0006310">
    <property type="term" value="P:DNA recombination"/>
    <property type="evidence" value="ECO:0007669"/>
    <property type="project" value="UniProtKB-KW"/>
</dbReference>
<comment type="caution">
    <text evidence="3">The sequence shown here is derived from an EMBL/GenBank/DDBJ whole genome shotgun (WGS) entry which is preliminary data.</text>
</comment>
<protein>
    <recommendedName>
        <fullName evidence="2">Tyr recombinase domain-containing protein</fullName>
    </recommendedName>
</protein>
<dbReference type="PANTHER" id="PTHR30349">
    <property type="entry name" value="PHAGE INTEGRASE-RELATED"/>
    <property type="match status" value="1"/>
</dbReference>
<organism evidence="3 4">
    <name type="scientific">Nocardia jinanensis</name>
    <dbReference type="NCBI Taxonomy" id="382504"/>
    <lineage>
        <taxon>Bacteria</taxon>
        <taxon>Bacillati</taxon>
        <taxon>Actinomycetota</taxon>
        <taxon>Actinomycetes</taxon>
        <taxon>Mycobacteriales</taxon>
        <taxon>Nocardiaceae</taxon>
        <taxon>Nocardia</taxon>
    </lineage>
</organism>
<dbReference type="InterPro" id="IPR011010">
    <property type="entry name" value="DNA_brk_join_enz"/>
</dbReference>
<evidence type="ECO:0000313" key="4">
    <source>
        <dbReference type="Proteomes" id="UP000638263"/>
    </source>
</evidence>
<evidence type="ECO:0000256" key="1">
    <source>
        <dbReference type="ARBA" id="ARBA00023172"/>
    </source>
</evidence>
<dbReference type="InterPro" id="IPR002104">
    <property type="entry name" value="Integrase_catalytic"/>
</dbReference>
<keyword evidence="4" id="KW-1185">Reference proteome</keyword>
<dbReference type="InterPro" id="IPR013762">
    <property type="entry name" value="Integrase-like_cat_sf"/>
</dbReference>
<gene>
    <name evidence="3" type="ORF">GCM10011588_25280</name>
</gene>
<dbReference type="CDD" id="cd01189">
    <property type="entry name" value="INT_ICEBs1_C_like"/>
    <property type="match status" value="1"/>
</dbReference>
<keyword evidence="1" id="KW-0233">DNA recombination</keyword>
<dbReference type="Gene3D" id="1.10.443.10">
    <property type="entry name" value="Intergrase catalytic core"/>
    <property type="match status" value="1"/>
</dbReference>
<accession>A0A917RIQ0</accession>